<dbReference type="InterPro" id="IPR001678">
    <property type="entry name" value="MeTrfase_RsmB-F_NOP2_dom"/>
</dbReference>
<reference evidence="16 17" key="1">
    <citation type="submission" date="2022-02" db="EMBL/GenBank/DDBJ databases">
        <title>Mesosutterella porci, a novel member of the family Sutterellaceae from pig feces.</title>
        <authorList>
            <person name="Wylensek D."/>
            <person name="Clavel T."/>
        </authorList>
    </citation>
    <scope>NUCLEOTIDE SEQUENCE [LARGE SCALE GENOMIC DNA]</scope>
    <source>
        <strain evidence="17">oilRF-744-wt-GAM-9</strain>
    </source>
</reference>
<dbReference type="InterPro" id="IPR049560">
    <property type="entry name" value="MeTrfase_RsmB-F_NOP2_cat"/>
</dbReference>
<dbReference type="InterPro" id="IPR004573">
    <property type="entry name" value="rRNA_ssu_MeTfrase_B"/>
</dbReference>
<dbReference type="PANTHER" id="PTHR22807">
    <property type="entry name" value="NOP2 YEAST -RELATED NOL1/NOP2/FMU SUN DOMAIN-CONTAINING"/>
    <property type="match status" value="1"/>
</dbReference>
<comment type="catalytic activity">
    <reaction evidence="13">
        <text>cytidine(967) in 16S rRNA + S-adenosyl-L-methionine = 5-methylcytidine(967) in 16S rRNA + S-adenosyl-L-homocysteine + H(+)</text>
        <dbReference type="Rhea" id="RHEA:42748"/>
        <dbReference type="Rhea" id="RHEA-COMP:10219"/>
        <dbReference type="Rhea" id="RHEA-COMP:10220"/>
        <dbReference type="ChEBI" id="CHEBI:15378"/>
        <dbReference type="ChEBI" id="CHEBI:57856"/>
        <dbReference type="ChEBI" id="CHEBI:59789"/>
        <dbReference type="ChEBI" id="CHEBI:74483"/>
        <dbReference type="ChEBI" id="CHEBI:82748"/>
        <dbReference type="EC" id="2.1.1.176"/>
    </reaction>
</comment>
<name>A0ABS9MRE7_9BURK</name>
<dbReference type="SUPFAM" id="SSF53335">
    <property type="entry name" value="S-adenosyl-L-methionine-dependent methyltransferases"/>
    <property type="match status" value="1"/>
</dbReference>
<feature type="binding site" evidence="14">
    <location>
        <position position="276"/>
    </location>
    <ligand>
        <name>S-adenosyl-L-methionine</name>
        <dbReference type="ChEBI" id="CHEBI:59789"/>
    </ligand>
</feature>
<dbReference type="PRINTS" id="PR02008">
    <property type="entry name" value="RCMTFAMILY"/>
</dbReference>
<comment type="subcellular location">
    <subcellularLocation>
        <location evidence="2">Cytoplasm</location>
    </subcellularLocation>
</comment>
<dbReference type="Gene3D" id="3.30.70.1170">
    <property type="entry name" value="Sun protein, domain 3"/>
    <property type="match status" value="1"/>
</dbReference>
<dbReference type="CDD" id="cd02440">
    <property type="entry name" value="AdoMet_MTases"/>
    <property type="match status" value="1"/>
</dbReference>
<keyword evidence="5" id="KW-0963">Cytoplasm</keyword>
<evidence type="ECO:0000256" key="6">
    <source>
        <dbReference type="ARBA" id="ARBA00022552"/>
    </source>
</evidence>
<keyword evidence="8 14" id="KW-0808">Transferase</keyword>
<gene>
    <name evidence="16" type="primary">rsmB</name>
    <name evidence="16" type="ORF">MAF45_06930</name>
</gene>
<evidence type="ECO:0000256" key="9">
    <source>
        <dbReference type="ARBA" id="ARBA00022691"/>
    </source>
</evidence>
<dbReference type="Pfam" id="PF22458">
    <property type="entry name" value="RsmF-B_ferredox"/>
    <property type="match status" value="1"/>
</dbReference>
<dbReference type="EMBL" id="JAKNCT010000007">
    <property type="protein sequence ID" value="MCG5031175.1"/>
    <property type="molecule type" value="Genomic_DNA"/>
</dbReference>
<evidence type="ECO:0000256" key="10">
    <source>
        <dbReference type="ARBA" id="ARBA00022884"/>
    </source>
</evidence>
<accession>A0ABS9MRE7</accession>
<comment type="similarity">
    <text evidence="3 14">Belongs to the class I-like SAM-binding methyltransferase superfamily. RsmB/NOP family.</text>
</comment>
<organism evidence="16 17">
    <name type="scientific">Mesosutterella porci</name>
    <dbReference type="NCBI Taxonomy" id="2915351"/>
    <lineage>
        <taxon>Bacteria</taxon>
        <taxon>Pseudomonadati</taxon>
        <taxon>Pseudomonadota</taxon>
        <taxon>Betaproteobacteria</taxon>
        <taxon>Burkholderiales</taxon>
        <taxon>Sutterellaceae</taxon>
        <taxon>Mesosutterella</taxon>
    </lineage>
</organism>
<comment type="caution">
    <text evidence="16">The sequence shown here is derived from an EMBL/GenBank/DDBJ whole genome shotgun (WGS) entry which is preliminary data.</text>
</comment>
<proteinExistence type="inferred from homology"/>
<evidence type="ECO:0000256" key="4">
    <source>
        <dbReference type="ARBA" id="ARBA00012140"/>
    </source>
</evidence>
<keyword evidence="17" id="KW-1185">Reference proteome</keyword>
<evidence type="ECO:0000256" key="3">
    <source>
        <dbReference type="ARBA" id="ARBA00007494"/>
    </source>
</evidence>
<dbReference type="PROSITE" id="PS51686">
    <property type="entry name" value="SAM_MT_RSMB_NOP"/>
    <property type="match status" value="1"/>
</dbReference>
<feature type="binding site" evidence="14">
    <location>
        <position position="302"/>
    </location>
    <ligand>
        <name>S-adenosyl-L-methionine</name>
        <dbReference type="ChEBI" id="CHEBI:59789"/>
    </ligand>
</feature>
<comment type="function">
    <text evidence="1">Specifically methylates the cytosine at position 967 (m5C967) of 16S rRNA.</text>
</comment>
<dbReference type="PROSITE" id="PS01153">
    <property type="entry name" value="NOL1_NOP2_SUN"/>
    <property type="match status" value="1"/>
</dbReference>
<evidence type="ECO:0000313" key="16">
    <source>
        <dbReference type="EMBL" id="MCG5031175.1"/>
    </source>
</evidence>
<keyword evidence="6" id="KW-0698">rRNA processing</keyword>
<protein>
    <recommendedName>
        <fullName evidence="4">16S rRNA (cytosine(967)-C(5))-methyltransferase</fullName>
        <ecNumber evidence="4">2.1.1.176</ecNumber>
    </recommendedName>
    <alternativeName>
        <fullName evidence="11">16S rRNA m5C967 methyltransferase</fullName>
    </alternativeName>
    <alternativeName>
        <fullName evidence="12">rRNA (cytosine-C(5)-)-methyltransferase RsmB</fullName>
    </alternativeName>
</protein>
<keyword evidence="9 14" id="KW-0949">S-adenosyl-L-methionine</keyword>
<evidence type="ECO:0000256" key="14">
    <source>
        <dbReference type="PROSITE-ProRule" id="PRU01023"/>
    </source>
</evidence>
<dbReference type="Pfam" id="PF01189">
    <property type="entry name" value="Methyltr_RsmB-F"/>
    <property type="match status" value="1"/>
</dbReference>
<dbReference type="PANTHER" id="PTHR22807:SF61">
    <property type="entry name" value="NOL1_NOP2_SUN FAMILY PROTEIN _ ANTITERMINATION NUSB DOMAIN-CONTAINING PROTEIN"/>
    <property type="match status" value="1"/>
</dbReference>
<feature type="active site" description="Nucleophile" evidence="14">
    <location>
        <position position="374"/>
    </location>
</feature>
<feature type="binding site" evidence="14">
    <location>
        <position position="321"/>
    </location>
    <ligand>
        <name>S-adenosyl-L-methionine</name>
        <dbReference type="ChEBI" id="CHEBI:59789"/>
    </ligand>
</feature>
<dbReference type="GO" id="GO:0032259">
    <property type="term" value="P:methylation"/>
    <property type="evidence" value="ECO:0007669"/>
    <property type="project" value="UniProtKB-KW"/>
</dbReference>
<evidence type="ECO:0000259" key="15">
    <source>
        <dbReference type="PROSITE" id="PS51686"/>
    </source>
</evidence>
<dbReference type="InterPro" id="IPR035926">
    <property type="entry name" value="NusB-like_sf"/>
</dbReference>
<sequence length="433" mass="48344">MNSADLATVFVYAVQVRMAMACDGASLDHAVESVHSRITDPVLKSAIQAVSYETVRNLAAADKLIEQFAKREPDRPVCALLEAALARMIVHPEKDFVTVDQAVKAARLMPETKASAGFINAILRRYGRERSQLAPWLAEQEGVRFNAPDWWLAAYRRALGEKTDAVLQLQRTKAPLTLRVNRRQSTPEAYIRMAASHGIQAVRTGLDAVTLEKALPVSDIPGFSDGMVSVQDAGSQLAAPMLAPADGERILDACAAPGGKTTHLLEIAEADITALDVSPGRCRAILENLDRLGFSARVQTADASKPQSWWDRRKFDAILLDAPCTASGIVRRHPDIPWQHSKKDIHRMARTQRYLLEALWPLLEKHGRLLYCVCSIFPEEGTEQIEAFLRRHPEACCEQGPRLLLPHEDYERSWQEEPLVHDGYFLTLLRHRK</sequence>
<evidence type="ECO:0000256" key="11">
    <source>
        <dbReference type="ARBA" id="ARBA00030399"/>
    </source>
</evidence>
<dbReference type="Gene3D" id="1.10.940.10">
    <property type="entry name" value="NusB-like"/>
    <property type="match status" value="1"/>
</dbReference>
<dbReference type="NCBIfam" id="NF008149">
    <property type="entry name" value="PRK10901.1"/>
    <property type="match status" value="1"/>
</dbReference>
<evidence type="ECO:0000256" key="5">
    <source>
        <dbReference type="ARBA" id="ARBA00022490"/>
    </source>
</evidence>
<evidence type="ECO:0000256" key="13">
    <source>
        <dbReference type="ARBA" id="ARBA00047283"/>
    </source>
</evidence>
<evidence type="ECO:0000313" key="17">
    <source>
        <dbReference type="Proteomes" id="UP001297600"/>
    </source>
</evidence>
<dbReference type="GO" id="GO:0008168">
    <property type="term" value="F:methyltransferase activity"/>
    <property type="evidence" value="ECO:0007669"/>
    <property type="project" value="UniProtKB-KW"/>
</dbReference>
<dbReference type="InterPro" id="IPR006027">
    <property type="entry name" value="NusB_RsmB_TIM44"/>
</dbReference>
<keyword evidence="7 14" id="KW-0489">Methyltransferase</keyword>
<dbReference type="InterPro" id="IPR054728">
    <property type="entry name" value="RsmB-like_ferredoxin"/>
</dbReference>
<dbReference type="Pfam" id="PF01029">
    <property type="entry name" value="NusB"/>
    <property type="match status" value="1"/>
</dbReference>
<dbReference type="InterPro" id="IPR029063">
    <property type="entry name" value="SAM-dependent_MTases_sf"/>
</dbReference>
<dbReference type="EC" id="2.1.1.176" evidence="4"/>
<evidence type="ECO:0000256" key="7">
    <source>
        <dbReference type="ARBA" id="ARBA00022603"/>
    </source>
</evidence>
<dbReference type="InterPro" id="IPR023267">
    <property type="entry name" value="RCMT"/>
</dbReference>
<evidence type="ECO:0000256" key="1">
    <source>
        <dbReference type="ARBA" id="ARBA00002724"/>
    </source>
</evidence>
<dbReference type="SUPFAM" id="SSF48013">
    <property type="entry name" value="NusB-like"/>
    <property type="match status" value="1"/>
</dbReference>
<feature type="domain" description="SAM-dependent MTase RsmB/NOP-type" evidence="15">
    <location>
        <begin position="166"/>
        <end position="432"/>
    </location>
</feature>
<evidence type="ECO:0000256" key="2">
    <source>
        <dbReference type="ARBA" id="ARBA00004496"/>
    </source>
</evidence>
<evidence type="ECO:0000256" key="8">
    <source>
        <dbReference type="ARBA" id="ARBA00022679"/>
    </source>
</evidence>
<keyword evidence="10 14" id="KW-0694">RNA-binding</keyword>
<dbReference type="Proteomes" id="UP001297600">
    <property type="component" value="Unassembled WGS sequence"/>
</dbReference>
<feature type="binding site" evidence="14">
    <location>
        <begin position="254"/>
        <end position="260"/>
    </location>
    <ligand>
        <name>S-adenosyl-L-methionine</name>
        <dbReference type="ChEBI" id="CHEBI:59789"/>
    </ligand>
</feature>
<dbReference type="NCBIfam" id="TIGR00563">
    <property type="entry name" value="rsmB"/>
    <property type="match status" value="1"/>
</dbReference>
<dbReference type="RefSeq" id="WP_237978862.1">
    <property type="nucleotide sequence ID" value="NZ_JAKNCT010000007.1"/>
</dbReference>
<dbReference type="Gene3D" id="3.40.50.150">
    <property type="entry name" value="Vaccinia Virus protein VP39"/>
    <property type="match status" value="1"/>
</dbReference>
<evidence type="ECO:0000256" key="12">
    <source>
        <dbReference type="ARBA" id="ARBA00031088"/>
    </source>
</evidence>
<dbReference type="InterPro" id="IPR018314">
    <property type="entry name" value="RsmB/NOL1/NOP2-like_CS"/>
</dbReference>